<dbReference type="SUPFAM" id="SSF57756">
    <property type="entry name" value="Retrovirus zinc finger-like domains"/>
    <property type="match status" value="1"/>
</dbReference>
<evidence type="ECO:0000256" key="7">
    <source>
        <dbReference type="SAM" id="MobiDB-lite"/>
    </source>
</evidence>
<sequence>MSASNEEPETISLYDMVDDESEINEDQNDVDLSLNDSNQPFACNRHLEPCLNMVFDKLEDAKACYNAYARRKGFGIRINHTRKTKNDRILVGIEYVCSKEGFRRRRDEDTERIGPERAETRVGCKAMIGLKKIEDSWVVCKFVEDHNHELLTPKSTSMLRGHRVITNAQRNLIDTLNETSIPPSKIMSVLSKESGGDYNVGCIPVDIQNYLGNKRRKLLQDGDAQGMYKYFIEQQCKNPGFVYAVEVDENGCMGNCFWADARSRIAYQYFRDVVTFDATYQTNTYKMPFVPFTGVNHHHQSVMFGCALLVNETAESYIWLLKTWLNAMLGTPPSTIITDDDKAMAKAIANVLPNATHRLCMWHILQKVPDQLSHIYNKYPYFQGEFHHCIHDTLTIEEFELGWSKIMENYGLGDNDWLGDLYMRREKWVPAYLRRKFCAGMFTTQRSESMNKFFKDYVRSSTTISDFVYQYEQALNARYLKEKEQDVKTKNSMPILKTCYKMEVEAAKVYTRKMFMKFQEELFCSKKYKASKYCEEGVKKIYKVVAHGKESPFYEVSLDIVETKAICTCHMFEFVGIICRHILAVFVKKSLVHFFPPHYILERWTINAKKRTVHEISGDVIQVEPQISSTLMRNSLMLQFLEVAEVGSQSEKKFKHLGQTLQKVHEELLAMQDVCDVDDSGNLDNTLNNQVLSNLPIALQDPPHVPSKGRPKALRQKHPREKQLTKKRKCSICKETGHVRSNCPSHKPSR</sequence>
<name>A0AAW2DP60_9ROSI</name>
<comment type="function">
    <text evidence="6">Putative transcription activator involved in regulating light control of development.</text>
</comment>
<proteinExistence type="inferred from homology"/>
<dbReference type="SMART" id="SM00343">
    <property type="entry name" value="ZnF_C2HC"/>
    <property type="match status" value="1"/>
</dbReference>
<evidence type="ECO:0000256" key="3">
    <source>
        <dbReference type="ARBA" id="ARBA00022771"/>
    </source>
</evidence>
<protein>
    <recommendedName>
        <fullName evidence="6">Protein FAR1-RELATED SEQUENCE</fullName>
    </recommendedName>
</protein>
<dbReference type="Proteomes" id="UP001459277">
    <property type="component" value="Unassembled WGS sequence"/>
</dbReference>
<dbReference type="InterPro" id="IPR001878">
    <property type="entry name" value="Znf_CCHC"/>
</dbReference>
<evidence type="ECO:0000256" key="1">
    <source>
        <dbReference type="ARBA" id="ARBA00005889"/>
    </source>
</evidence>
<dbReference type="Pfam" id="PF03101">
    <property type="entry name" value="FAR1"/>
    <property type="match status" value="1"/>
</dbReference>
<dbReference type="InterPro" id="IPR007527">
    <property type="entry name" value="Znf_SWIM"/>
</dbReference>
<evidence type="ECO:0000256" key="4">
    <source>
        <dbReference type="ARBA" id="ARBA00022833"/>
    </source>
</evidence>
<dbReference type="PANTHER" id="PTHR31669">
    <property type="entry name" value="PROTEIN FAR1-RELATED SEQUENCE 10-RELATED"/>
    <property type="match status" value="1"/>
</dbReference>
<evidence type="ECO:0000256" key="6">
    <source>
        <dbReference type="RuleBase" id="RU367018"/>
    </source>
</evidence>
<keyword evidence="3 5" id="KW-0863">Zinc-finger</keyword>
<evidence type="ECO:0000313" key="10">
    <source>
        <dbReference type="Proteomes" id="UP001459277"/>
    </source>
</evidence>
<feature type="domain" description="SWIM-type" evidence="8">
    <location>
        <begin position="554"/>
        <end position="590"/>
    </location>
</feature>
<keyword evidence="4 6" id="KW-0862">Zinc</keyword>
<dbReference type="SMART" id="SM00575">
    <property type="entry name" value="ZnF_PMZ"/>
    <property type="match status" value="1"/>
</dbReference>
<feature type="region of interest" description="Disordered" evidence="7">
    <location>
        <begin position="698"/>
        <end position="731"/>
    </location>
</feature>
<comment type="similarity">
    <text evidence="1 6">Belongs to the FHY3/FAR1 family.</text>
</comment>
<keyword evidence="6" id="KW-0539">Nucleus</keyword>
<keyword evidence="10" id="KW-1185">Reference proteome</keyword>
<evidence type="ECO:0000313" key="9">
    <source>
        <dbReference type="EMBL" id="KAL0011348.1"/>
    </source>
</evidence>
<evidence type="ECO:0000256" key="2">
    <source>
        <dbReference type="ARBA" id="ARBA00022723"/>
    </source>
</evidence>
<evidence type="ECO:0000259" key="8">
    <source>
        <dbReference type="PROSITE" id="PS50966"/>
    </source>
</evidence>
<dbReference type="PANTHER" id="PTHR31669:SF293">
    <property type="entry name" value="PROTEIN FAR1-RELATED SEQUENCE"/>
    <property type="match status" value="1"/>
</dbReference>
<dbReference type="Pfam" id="PF04434">
    <property type="entry name" value="SWIM"/>
    <property type="match status" value="1"/>
</dbReference>
<keyword evidence="2 6" id="KW-0479">Metal-binding</keyword>
<dbReference type="Pfam" id="PF10551">
    <property type="entry name" value="MULE"/>
    <property type="match status" value="1"/>
</dbReference>
<evidence type="ECO:0000256" key="5">
    <source>
        <dbReference type="PROSITE-ProRule" id="PRU00325"/>
    </source>
</evidence>
<comment type="caution">
    <text evidence="9">The sequence shown here is derived from an EMBL/GenBank/DDBJ whole genome shotgun (WGS) entry which is preliminary data.</text>
</comment>
<comment type="subcellular location">
    <subcellularLocation>
        <location evidence="6">Nucleus</location>
    </subcellularLocation>
</comment>
<dbReference type="InterPro" id="IPR004330">
    <property type="entry name" value="FAR1_DNA_bnd_dom"/>
</dbReference>
<dbReference type="AlphaFoldDB" id="A0AAW2DP60"/>
<gene>
    <name evidence="9" type="ORF">SO802_006456</name>
</gene>
<dbReference type="GO" id="GO:0003676">
    <property type="term" value="F:nucleic acid binding"/>
    <property type="evidence" value="ECO:0007669"/>
    <property type="project" value="InterPro"/>
</dbReference>
<dbReference type="EMBL" id="JAZDWU010000002">
    <property type="protein sequence ID" value="KAL0011348.1"/>
    <property type="molecule type" value="Genomic_DNA"/>
</dbReference>
<organism evidence="9 10">
    <name type="scientific">Lithocarpus litseifolius</name>
    <dbReference type="NCBI Taxonomy" id="425828"/>
    <lineage>
        <taxon>Eukaryota</taxon>
        <taxon>Viridiplantae</taxon>
        <taxon>Streptophyta</taxon>
        <taxon>Embryophyta</taxon>
        <taxon>Tracheophyta</taxon>
        <taxon>Spermatophyta</taxon>
        <taxon>Magnoliopsida</taxon>
        <taxon>eudicotyledons</taxon>
        <taxon>Gunneridae</taxon>
        <taxon>Pentapetalae</taxon>
        <taxon>rosids</taxon>
        <taxon>fabids</taxon>
        <taxon>Fagales</taxon>
        <taxon>Fagaceae</taxon>
        <taxon>Lithocarpus</taxon>
    </lineage>
</organism>
<dbReference type="GO" id="GO:0008270">
    <property type="term" value="F:zinc ion binding"/>
    <property type="evidence" value="ECO:0007669"/>
    <property type="project" value="UniProtKB-UniRule"/>
</dbReference>
<dbReference type="PROSITE" id="PS50966">
    <property type="entry name" value="ZF_SWIM"/>
    <property type="match status" value="1"/>
</dbReference>
<feature type="compositionally biased region" description="Basic residues" evidence="7">
    <location>
        <begin position="707"/>
        <end position="731"/>
    </location>
</feature>
<dbReference type="InterPro" id="IPR006564">
    <property type="entry name" value="Znf_PMZ"/>
</dbReference>
<dbReference type="GO" id="GO:0006355">
    <property type="term" value="P:regulation of DNA-templated transcription"/>
    <property type="evidence" value="ECO:0007669"/>
    <property type="project" value="UniProtKB-UniRule"/>
</dbReference>
<reference evidence="9 10" key="1">
    <citation type="submission" date="2024-01" db="EMBL/GenBank/DDBJ databases">
        <title>A telomere-to-telomere, gap-free genome of sweet tea (Lithocarpus litseifolius).</title>
        <authorList>
            <person name="Zhou J."/>
        </authorList>
    </citation>
    <scope>NUCLEOTIDE SEQUENCE [LARGE SCALE GENOMIC DNA]</scope>
    <source>
        <strain evidence="9">Zhou-2022a</strain>
        <tissue evidence="9">Leaf</tissue>
    </source>
</reference>
<accession>A0AAW2DP60</accession>
<dbReference type="InterPro" id="IPR018289">
    <property type="entry name" value="MULE_transposase_dom"/>
</dbReference>
<dbReference type="GO" id="GO:0005634">
    <property type="term" value="C:nucleus"/>
    <property type="evidence" value="ECO:0007669"/>
    <property type="project" value="UniProtKB-SubCell"/>
</dbReference>
<dbReference type="InterPro" id="IPR031052">
    <property type="entry name" value="FHY3/FAR1"/>
</dbReference>
<dbReference type="InterPro" id="IPR036875">
    <property type="entry name" value="Znf_CCHC_sf"/>
</dbReference>